<dbReference type="Proteomes" id="UP000630353">
    <property type="component" value="Unassembled WGS sequence"/>
</dbReference>
<evidence type="ECO:0000313" key="2">
    <source>
        <dbReference type="Proteomes" id="UP000630353"/>
    </source>
</evidence>
<dbReference type="PANTHER" id="PTHR30037">
    <property type="entry name" value="DNA-3-METHYLADENINE GLYCOSYLASE 1"/>
    <property type="match status" value="1"/>
</dbReference>
<proteinExistence type="predicted"/>
<dbReference type="GO" id="GO:0006284">
    <property type="term" value="P:base-excision repair"/>
    <property type="evidence" value="ECO:0007669"/>
    <property type="project" value="InterPro"/>
</dbReference>
<protein>
    <submittedName>
        <fullName evidence="1">DNA-3-methyladenine glycosylase</fullName>
    </submittedName>
</protein>
<dbReference type="RefSeq" id="WP_189992429.1">
    <property type="nucleotide sequence ID" value="NZ_BMZS01000009.1"/>
</dbReference>
<sequence length="223" mass="23999">MPASFDQLYARAAERHGGTQAVESQLPVPKSRETLAAIPDDRWLSEMTRRVFQAGFNWSVVDTKWPGFEAAFEGFEVHRCAMLSDDDIDRLLSDPRVVRNGAKIRSVRENAAFLIELAAAHGSAGRVFADWPSENFAGLLELLKARGSRLGGLAGALSLRSLGKDSYLLSGDVVVALKREGVIDGPPGSKRAMAAIQSAFNAWMAESGRGLSQISKVLALSAG</sequence>
<dbReference type="SUPFAM" id="SSF48150">
    <property type="entry name" value="DNA-glycosylase"/>
    <property type="match status" value="1"/>
</dbReference>
<dbReference type="PANTHER" id="PTHR30037:SF3">
    <property type="entry name" value="BLR0857 PROTEIN"/>
    <property type="match status" value="1"/>
</dbReference>
<keyword evidence="2" id="KW-1185">Reference proteome</keyword>
<reference evidence="1" key="2">
    <citation type="submission" date="2020-09" db="EMBL/GenBank/DDBJ databases">
        <authorList>
            <person name="Sun Q."/>
            <person name="Kim S."/>
        </authorList>
    </citation>
    <scope>NUCLEOTIDE SEQUENCE</scope>
    <source>
        <strain evidence="1">KCTC 42651</strain>
    </source>
</reference>
<dbReference type="EMBL" id="BMZS01000009">
    <property type="protein sequence ID" value="GHD56742.1"/>
    <property type="molecule type" value="Genomic_DNA"/>
</dbReference>
<evidence type="ECO:0000313" key="1">
    <source>
        <dbReference type="EMBL" id="GHD56742.1"/>
    </source>
</evidence>
<accession>A0A918XVB4</accession>
<dbReference type="InterPro" id="IPR052891">
    <property type="entry name" value="DNA-3mA_glycosylase"/>
</dbReference>
<reference evidence="1" key="1">
    <citation type="journal article" date="2014" name="Int. J. Syst. Evol. Microbiol.">
        <title>Complete genome sequence of Corynebacterium casei LMG S-19264T (=DSM 44701T), isolated from a smear-ripened cheese.</title>
        <authorList>
            <consortium name="US DOE Joint Genome Institute (JGI-PGF)"/>
            <person name="Walter F."/>
            <person name="Albersmeier A."/>
            <person name="Kalinowski J."/>
            <person name="Ruckert C."/>
        </authorList>
    </citation>
    <scope>NUCLEOTIDE SEQUENCE</scope>
    <source>
        <strain evidence="1">KCTC 42651</strain>
    </source>
</reference>
<name>A0A918XVB4_9PROT</name>
<gene>
    <name evidence="1" type="ORF">GCM10017083_37180</name>
</gene>
<dbReference type="InterPro" id="IPR011257">
    <property type="entry name" value="DNA_glycosylase"/>
</dbReference>
<dbReference type="GO" id="GO:0008725">
    <property type="term" value="F:DNA-3-methyladenine glycosylase activity"/>
    <property type="evidence" value="ECO:0007669"/>
    <property type="project" value="InterPro"/>
</dbReference>
<comment type="caution">
    <text evidence="1">The sequence shown here is derived from an EMBL/GenBank/DDBJ whole genome shotgun (WGS) entry which is preliminary data.</text>
</comment>
<dbReference type="InterPro" id="IPR005019">
    <property type="entry name" value="Adenine_glyco"/>
</dbReference>
<dbReference type="Pfam" id="PF03352">
    <property type="entry name" value="Adenine_glyco"/>
    <property type="match status" value="1"/>
</dbReference>
<dbReference type="Gene3D" id="1.10.340.30">
    <property type="entry name" value="Hypothetical protein, domain 2"/>
    <property type="match status" value="1"/>
</dbReference>
<organism evidence="1 2">
    <name type="scientific">Thalassobaculum fulvum</name>
    <dbReference type="NCBI Taxonomy" id="1633335"/>
    <lineage>
        <taxon>Bacteria</taxon>
        <taxon>Pseudomonadati</taxon>
        <taxon>Pseudomonadota</taxon>
        <taxon>Alphaproteobacteria</taxon>
        <taxon>Rhodospirillales</taxon>
        <taxon>Thalassobaculaceae</taxon>
        <taxon>Thalassobaculum</taxon>
    </lineage>
</organism>
<dbReference type="AlphaFoldDB" id="A0A918XVB4"/>